<dbReference type="EMBL" id="JACHMI010000001">
    <property type="protein sequence ID" value="MBB6546878.1"/>
    <property type="molecule type" value="Genomic_DNA"/>
</dbReference>
<name>A0A7X0NNX2_9ACTN</name>
<feature type="region of interest" description="Disordered" evidence="1">
    <location>
        <begin position="1"/>
        <end position="28"/>
    </location>
</feature>
<organism evidence="2 3">
    <name type="scientific">Nonomuraea rubra</name>
    <dbReference type="NCBI Taxonomy" id="46180"/>
    <lineage>
        <taxon>Bacteria</taxon>
        <taxon>Bacillati</taxon>
        <taxon>Actinomycetota</taxon>
        <taxon>Actinomycetes</taxon>
        <taxon>Streptosporangiales</taxon>
        <taxon>Streptosporangiaceae</taxon>
        <taxon>Nonomuraea</taxon>
    </lineage>
</organism>
<feature type="compositionally biased region" description="Basic residues" evidence="1">
    <location>
        <begin position="8"/>
        <end position="20"/>
    </location>
</feature>
<keyword evidence="3" id="KW-1185">Reference proteome</keyword>
<gene>
    <name evidence="2" type="ORF">HD593_001673</name>
</gene>
<dbReference type="Gene3D" id="3.30.1330.80">
    <property type="entry name" value="Hypothetical protein, similar to alpha- acetolactate decarboxylase, domain 2"/>
    <property type="match status" value="1"/>
</dbReference>
<accession>A0A7X0NNX2</accession>
<dbReference type="Proteomes" id="UP000565579">
    <property type="component" value="Unassembled WGS sequence"/>
</dbReference>
<keyword evidence="2" id="KW-0238">DNA-binding</keyword>
<protein>
    <submittedName>
        <fullName evidence="2">Putative DNA-binding protein with PD1-like motif</fullName>
    </submittedName>
</protein>
<sequence length="117" mass="12615">MAGIHAHVPGRPRRGGHRQHLRETSQSSGTGLVKVHLANIEALGCGTIAWDAEANQILPHIHVAVGLKQHSADGYTSHLLAANVQFLTELLIVEVSAPAMRRPANRPLQRALLTFGE</sequence>
<evidence type="ECO:0000256" key="1">
    <source>
        <dbReference type="SAM" id="MobiDB-lite"/>
    </source>
</evidence>
<proteinExistence type="predicted"/>
<dbReference type="RefSeq" id="WP_221524658.1">
    <property type="nucleotide sequence ID" value="NZ_BAAAXY010000087.1"/>
</dbReference>
<comment type="caution">
    <text evidence="2">The sequence shown here is derived from an EMBL/GenBank/DDBJ whole genome shotgun (WGS) entry which is preliminary data.</text>
</comment>
<dbReference type="GO" id="GO:0003677">
    <property type="term" value="F:DNA binding"/>
    <property type="evidence" value="ECO:0007669"/>
    <property type="project" value="UniProtKB-KW"/>
</dbReference>
<dbReference type="AlphaFoldDB" id="A0A7X0NNX2"/>
<evidence type="ECO:0000313" key="3">
    <source>
        <dbReference type="Proteomes" id="UP000565579"/>
    </source>
</evidence>
<reference evidence="2 3" key="1">
    <citation type="submission" date="2020-08" db="EMBL/GenBank/DDBJ databases">
        <title>Sequencing the genomes of 1000 actinobacteria strains.</title>
        <authorList>
            <person name="Klenk H.-P."/>
        </authorList>
    </citation>
    <scope>NUCLEOTIDE SEQUENCE [LARGE SCALE GENOMIC DNA]</scope>
    <source>
        <strain evidence="2 3">DSM 43768</strain>
    </source>
</reference>
<evidence type="ECO:0000313" key="2">
    <source>
        <dbReference type="EMBL" id="MBB6546878.1"/>
    </source>
</evidence>